<dbReference type="GO" id="GO:0017004">
    <property type="term" value="P:cytochrome complex assembly"/>
    <property type="evidence" value="ECO:0007669"/>
    <property type="project" value="UniProtKB-KW"/>
</dbReference>
<evidence type="ECO:0000313" key="2">
    <source>
        <dbReference type="EMBL" id="GAN96544.1"/>
    </source>
</evidence>
<dbReference type="AlphaFoldDB" id="A0A0D6PZD4"/>
<keyword evidence="1" id="KW-0201">Cytochrome c-type biogenesis</keyword>
<reference evidence="2 3" key="1">
    <citation type="submission" date="2012-11" db="EMBL/GenBank/DDBJ databases">
        <title>Whole genome sequence of Gluconacetobacter europaeus NBRC3261.</title>
        <authorList>
            <person name="Azuma Y."/>
            <person name="Higashiura N."/>
            <person name="Hirakawa H."/>
            <person name="Matsushita K."/>
        </authorList>
    </citation>
    <scope>NUCLEOTIDE SEQUENCE [LARGE SCALE GENOMIC DNA]</scope>
    <source>
        <strain evidence="2 3">NBRC 3261</strain>
    </source>
</reference>
<accession>A0A0D6PZD4</accession>
<name>A0A0D6PZD4_KOMEU</name>
<dbReference type="Gene3D" id="1.25.40.10">
    <property type="entry name" value="Tetratricopeptide repeat domain"/>
    <property type="match status" value="1"/>
</dbReference>
<dbReference type="InterPro" id="IPR017560">
    <property type="entry name" value="Cyt_c_biogenesis_CcmI"/>
</dbReference>
<evidence type="ECO:0000256" key="1">
    <source>
        <dbReference type="ARBA" id="ARBA00022748"/>
    </source>
</evidence>
<gene>
    <name evidence="2" type="ORF">Geu3261_0077_007</name>
</gene>
<dbReference type="InterPro" id="IPR011990">
    <property type="entry name" value="TPR-like_helical_dom_sf"/>
</dbReference>
<dbReference type="RefSeq" id="WP_048851289.1">
    <property type="nucleotide sequence ID" value="NZ_BANI01000071.1"/>
</dbReference>
<organism evidence="2 3">
    <name type="scientific">Komagataeibacter europaeus NBRC 3261</name>
    <dbReference type="NCBI Taxonomy" id="1234669"/>
    <lineage>
        <taxon>Bacteria</taxon>
        <taxon>Pseudomonadati</taxon>
        <taxon>Pseudomonadota</taxon>
        <taxon>Alphaproteobacteria</taxon>
        <taxon>Acetobacterales</taxon>
        <taxon>Acetobacteraceae</taxon>
        <taxon>Komagataeibacter</taxon>
    </lineage>
</organism>
<dbReference type="NCBIfam" id="TIGR03142">
    <property type="entry name" value="cytochro_ccmI"/>
    <property type="match status" value="1"/>
</dbReference>
<dbReference type="EMBL" id="BANI01000071">
    <property type="protein sequence ID" value="GAN96544.1"/>
    <property type="molecule type" value="Genomic_DNA"/>
</dbReference>
<evidence type="ECO:0000313" key="3">
    <source>
        <dbReference type="Proteomes" id="UP000032675"/>
    </source>
</evidence>
<dbReference type="Proteomes" id="UP000032675">
    <property type="component" value="Unassembled WGS sequence"/>
</dbReference>
<comment type="caution">
    <text evidence="2">The sequence shown here is derived from an EMBL/GenBank/DDBJ whole genome shotgun (WGS) entry which is preliminary data.</text>
</comment>
<proteinExistence type="predicted"/>
<sequence length="240" mass="26131">MIWIGICLLGVIALLPALISFRRTTLLRDERETALVLHQAQLAELERDLVEGMIAPSEHDSARLEIQRRVLGTDMLPAFIAGKGSSTGVITAALVALPVAAIGLYLTVGHPSLPAQPLAPRLVALQHEEHRNDAIIDRLRDQLKQIPAGDPSLFQGYVLLGQAEAGRDHYAAAAQAWRSAIEQRFDPEVAARAAEAQMMADGGHISPETADLYRRALDAAPANAPWRMTVQQRIAQSEHQ</sequence>
<protein>
    <submittedName>
        <fullName evidence="2">Cytochrome c-type biogenesis protein CcmH/CycH</fullName>
    </submittedName>
</protein>